<dbReference type="PANTHER" id="PTHR47354">
    <property type="entry name" value="NADH OXIDOREDUCTASE HCR"/>
    <property type="match status" value="1"/>
</dbReference>
<evidence type="ECO:0000256" key="4">
    <source>
        <dbReference type="ARBA" id="ARBA00023002"/>
    </source>
</evidence>
<dbReference type="PROSITE" id="PS51085">
    <property type="entry name" value="2FE2S_FER_2"/>
    <property type="match status" value="1"/>
</dbReference>
<dbReference type="InterPro" id="IPR001041">
    <property type="entry name" value="2Fe-2S_ferredoxin-type"/>
</dbReference>
<keyword evidence="5" id="KW-0408">Iron</keyword>
<dbReference type="EMBL" id="JAMXHT010000007">
    <property type="protein sequence ID" value="MCO5400219.1"/>
    <property type="molecule type" value="Genomic_DNA"/>
</dbReference>
<protein>
    <submittedName>
        <fullName evidence="9">PDR/VanB family oxidoreductase</fullName>
    </submittedName>
</protein>
<dbReference type="PROSITE" id="PS00197">
    <property type="entry name" value="2FE2S_FER_1"/>
    <property type="match status" value="1"/>
</dbReference>
<sequence>MNSPFPSFPQFITALTLAVPTGLAWPRLRNWLRGRPPAQAVPSMLTTRVRRIVDETADIKSFELVSADGSKLPGWSAGAHIDVRLDQDTVRQYSLCGAPGTQDMYRIAIKNAPDSRGGSRAMHQRVGVGDTLVISHPRNHFEMIDDACHYVLIAAGIGITPLLAMAQELQARGASYELHYFTRSIAETAFQQMLSAQPYADRVSFHYAVGARLRDLLQVSLRHYSPGHHIYMCGPRRFTDVINDVTAGIWPPEAIHVEYFGADVAATSAPGHAFEVKLERSKRTIPVSAECSIADALCAHGISVATSCREGVCGTCLTGLLAGTPDHRDAFLSDKERKAGDRIMICVSRAKSKQLVLDI</sequence>
<dbReference type="CDD" id="cd06185">
    <property type="entry name" value="PDR_like"/>
    <property type="match status" value="1"/>
</dbReference>
<reference evidence="9" key="2">
    <citation type="journal article" date="2023" name="Front. Microbiol.">
        <title>Ralstonia chuxiongensis sp. nov., Ralstonia mojiangensis sp. nov., and Ralstonia soli sp. nov., isolated from tobacco fields, are three novel species in the family Burkholderiaceae.</title>
        <authorList>
            <person name="Lu C.H."/>
            <person name="Zhang Y.Y."/>
            <person name="Jiang N."/>
            <person name="Chen W."/>
            <person name="Shao X."/>
            <person name="Zhao Z.M."/>
            <person name="Lu W.L."/>
            <person name="Hu X."/>
            <person name="Xi Y.X."/>
            <person name="Zou S.Y."/>
            <person name="Wei Q.J."/>
            <person name="Lin Z.L."/>
            <person name="Gong L."/>
            <person name="Gai X.T."/>
            <person name="Zhang L.Q."/>
            <person name="Li J.Y."/>
            <person name="Jin Y."/>
            <person name="Xia Z.Y."/>
        </authorList>
    </citation>
    <scope>NUCLEOTIDE SEQUENCE</scope>
    <source>
        <strain evidence="9">21MJYT02-11</strain>
    </source>
</reference>
<keyword evidence="3" id="KW-0479">Metal-binding</keyword>
<dbReference type="InterPro" id="IPR012675">
    <property type="entry name" value="Beta-grasp_dom_sf"/>
</dbReference>
<evidence type="ECO:0000256" key="3">
    <source>
        <dbReference type="ARBA" id="ARBA00022723"/>
    </source>
</evidence>
<dbReference type="PANTHER" id="PTHR47354:SF1">
    <property type="entry name" value="CARNITINE MONOOXYGENASE REDUCTASE SUBUNIT"/>
    <property type="match status" value="1"/>
</dbReference>
<name>A0ABT1APJ6_9RALS</name>
<dbReference type="InterPro" id="IPR036010">
    <property type="entry name" value="2Fe-2S_ferredoxin-like_sf"/>
</dbReference>
<reference evidence="9" key="1">
    <citation type="submission" date="2022-06" db="EMBL/GenBank/DDBJ databases">
        <authorList>
            <person name="Lu C.-H."/>
        </authorList>
    </citation>
    <scope>NUCLEOTIDE SEQUENCE</scope>
    <source>
        <strain evidence="9">21MJYT02-11</strain>
    </source>
</reference>
<dbReference type="Gene3D" id="2.40.30.10">
    <property type="entry name" value="Translation factors"/>
    <property type="match status" value="1"/>
</dbReference>
<dbReference type="InterPro" id="IPR017927">
    <property type="entry name" value="FAD-bd_FR_type"/>
</dbReference>
<keyword evidence="4" id="KW-0560">Oxidoreductase</keyword>
<dbReference type="SUPFAM" id="SSF52343">
    <property type="entry name" value="Ferredoxin reductase-like, C-terminal NADP-linked domain"/>
    <property type="match status" value="1"/>
</dbReference>
<keyword evidence="1" id="KW-0285">Flavoprotein</keyword>
<dbReference type="Gene3D" id="3.40.50.80">
    <property type="entry name" value="Nucleotide-binding domain of ferredoxin-NADP reductase (FNR) module"/>
    <property type="match status" value="1"/>
</dbReference>
<dbReference type="SUPFAM" id="SSF54292">
    <property type="entry name" value="2Fe-2S ferredoxin-like"/>
    <property type="match status" value="1"/>
</dbReference>
<evidence type="ECO:0000256" key="1">
    <source>
        <dbReference type="ARBA" id="ARBA00022630"/>
    </source>
</evidence>
<evidence type="ECO:0000256" key="6">
    <source>
        <dbReference type="ARBA" id="ARBA00023014"/>
    </source>
</evidence>
<keyword evidence="10" id="KW-1185">Reference proteome</keyword>
<comment type="caution">
    <text evidence="9">The sequence shown here is derived from an EMBL/GenBank/DDBJ whole genome shotgun (WGS) entry which is preliminary data.</text>
</comment>
<dbReference type="PROSITE" id="PS51384">
    <property type="entry name" value="FAD_FR"/>
    <property type="match status" value="1"/>
</dbReference>
<feature type="domain" description="2Fe-2S ferredoxin-type" evidence="7">
    <location>
        <begin position="274"/>
        <end position="359"/>
    </location>
</feature>
<dbReference type="RefSeq" id="WP_252682856.1">
    <property type="nucleotide sequence ID" value="NZ_JAMXHT010000007.1"/>
</dbReference>
<evidence type="ECO:0000313" key="9">
    <source>
        <dbReference type="EMBL" id="MCO5400219.1"/>
    </source>
</evidence>
<keyword evidence="2" id="KW-0001">2Fe-2S</keyword>
<dbReference type="Gene3D" id="3.10.20.30">
    <property type="match status" value="1"/>
</dbReference>
<gene>
    <name evidence="9" type="ORF">NG900_18630</name>
</gene>
<dbReference type="Pfam" id="PF00111">
    <property type="entry name" value="Fer2"/>
    <property type="match status" value="1"/>
</dbReference>
<dbReference type="InterPro" id="IPR006058">
    <property type="entry name" value="2Fe2S_fd_BS"/>
</dbReference>
<dbReference type="PRINTS" id="PR00409">
    <property type="entry name" value="PHDIOXRDTASE"/>
</dbReference>
<feature type="domain" description="FAD-binding FR-type" evidence="8">
    <location>
        <begin position="42"/>
        <end position="144"/>
    </location>
</feature>
<dbReference type="InterPro" id="IPR017938">
    <property type="entry name" value="Riboflavin_synthase-like_b-brl"/>
</dbReference>
<dbReference type="SUPFAM" id="SSF63380">
    <property type="entry name" value="Riboflavin synthase domain-like"/>
    <property type="match status" value="1"/>
</dbReference>
<proteinExistence type="predicted"/>
<keyword evidence="6" id="KW-0411">Iron-sulfur</keyword>
<dbReference type="InterPro" id="IPR039261">
    <property type="entry name" value="FNR_nucleotide-bd"/>
</dbReference>
<evidence type="ECO:0000259" key="7">
    <source>
        <dbReference type="PROSITE" id="PS51085"/>
    </source>
</evidence>
<evidence type="ECO:0000256" key="2">
    <source>
        <dbReference type="ARBA" id="ARBA00022714"/>
    </source>
</evidence>
<evidence type="ECO:0000256" key="5">
    <source>
        <dbReference type="ARBA" id="ARBA00023004"/>
    </source>
</evidence>
<dbReference type="Proteomes" id="UP001162811">
    <property type="component" value="Unassembled WGS sequence"/>
</dbReference>
<dbReference type="CDD" id="cd00207">
    <property type="entry name" value="fer2"/>
    <property type="match status" value="1"/>
</dbReference>
<evidence type="ECO:0000313" key="10">
    <source>
        <dbReference type="Proteomes" id="UP001162811"/>
    </source>
</evidence>
<evidence type="ECO:0000259" key="8">
    <source>
        <dbReference type="PROSITE" id="PS51384"/>
    </source>
</evidence>
<organism evidence="9 10">
    <name type="scientific">Ralstonia soli</name>
    <dbReference type="NCBI Taxonomy" id="2953896"/>
    <lineage>
        <taxon>Bacteria</taxon>
        <taxon>Pseudomonadati</taxon>
        <taxon>Pseudomonadota</taxon>
        <taxon>Betaproteobacteria</taxon>
        <taxon>Burkholderiales</taxon>
        <taxon>Burkholderiaceae</taxon>
        <taxon>Ralstonia</taxon>
    </lineage>
</organism>
<dbReference type="InterPro" id="IPR050415">
    <property type="entry name" value="MRET"/>
</dbReference>
<accession>A0ABT1APJ6</accession>